<proteinExistence type="predicted"/>
<dbReference type="EMBL" id="MFLD01000023">
    <property type="protein sequence ID" value="OGG59702.1"/>
    <property type="molecule type" value="Genomic_DNA"/>
</dbReference>
<protein>
    <submittedName>
        <fullName evidence="1">Uncharacterized protein</fullName>
    </submittedName>
</protein>
<comment type="caution">
    <text evidence="1">The sequence shown here is derived from an EMBL/GenBank/DDBJ whole genome shotgun (WGS) entry which is preliminary data.</text>
</comment>
<accession>A0A1F6DFA6</accession>
<dbReference type="Proteomes" id="UP000178042">
    <property type="component" value="Unassembled WGS sequence"/>
</dbReference>
<gene>
    <name evidence="1" type="ORF">A3C86_01935</name>
</gene>
<evidence type="ECO:0000313" key="2">
    <source>
        <dbReference type="Proteomes" id="UP000178042"/>
    </source>
</evidence>
<dbReference type="InterPro" id="IPR029058">
    <property type="entry name" value="AB_hydrolase_fold"/>
</dbReference>
<evidence type="ECO:0000313" key="1">
    <source>
        <dbReference type="EMBL" id="OGG59702.1"/>
    </source>
</evidence>
<dbReference type="SUPFAM" id="SSF53474">
    <property type="entry name" value="alpha/beta-Hydrolases"/>
    <property type="match status" value="1"/>
</dbReference>
<dbReference type="Gene3D" id="3.40.50.1820">
    <property type="entry name" value="alpha/beta hydrolase"/>
    <property type="match status" value="1"/>
</dbReference>
<dbReference type="PANTHER" id="PTHR31591:SF1">
    <property type="entry name" value="UPF0613 PROTEIN PB24D3.06C"/>
    <property type="match status" value="1"/>
</dbReference>
<name>A0A1F6DFA6_9BACT</name>
<dbReference type="AlphaFoldDB" id="A0A1F6DFA6"/>
<dbReference type="PANTHER" id="PTHR31591">
    <property type="entry name" value="UPF0613 PROTEIN PB24D3.06C"/>
    <property type="match status" value="1"/>
</dbReference>
<sequence>MYSCYIAHIITPKEVLLNGLWFGVKKPKRAVIWVHGLGSSVFSKLDVIEKLADKKTAVISFNNRGHDKVSRIAHVGERKIGKTDIGGGAHEVFTDCVDDIQGAINFVRRAGVKNIYLAGHSTGCQKSIYWAGKKRGRGIKGIILLAPISDYSLAVRDLGMNKLLKVLKVARALVKRRRPNMPLPNVPWGIPCDAQRFLSLYSPDSAEEIFTYAQPKKVPRLLKSVKLPTLVVFASKDEFADRPAKKIADWFLRNTKANLQTLIIPRATHGFRGKEIQVASAIKKWIRTH</sequence>
<reference evidence="1 2" key="1">
    <citation type="journal article" date="2016" name="Nat. Commun.">
        <title>Thousands of microbial genomes shed light on interconnected biogeochemical processes in an aquifer system.</title>
        <authorList>
            <person name="Anantharaman K."/>
            <person name="Brown C.T."/>
            <person name="Hug L.A."/>
            <person name="Sharon I."/>
            <person name="Castelle C.J."/>
            <person name="Probst A.J."/>
            <person name="Thomas B.C."/>
            <person name="Singh A."/>
            <person name="Wilkins M.J."/>
            <person name="Karaoz U."/>
            <person name="Brodie E.L."/>
            <person name="Williams K.H."/>
            <person name="Hubbard S.S."/>
            <person name="Banfield J.F."/>
        </authorList>
    </citation>
    <scope>NUCLEOTIDE SEQUENCE [LARGE SCALE GENOMIC DNA]</scope>
</reference>
<dbReference type="InterPro" id="IPR013744">
    <property type="entry name" value="SidJ"/>
</dbReference>
<organism evidence="1 2">
    <name type="scientific">Candidatus Kaiserbacteria bacterium RIFCSPHIGHO2_02_FULL_49_16</name>
    <dbReference type="NCBI Taxonomy" id="1798490"/>
    <lineage>
        <taxon>Bacteria</taxon>
        <taxon>Candidatus Kaiseribacteriota</taxon>
    </lineage>
</organism>
<dbReference type="Pfam" id="PF08538">
    <property type="entry name" value="DUF1749"/>
    <property type="match status" value="1"/>
</dbReference>